<evidence type="ECO:0000313" key="1">
    <source>
        <dbReference type="EMBL" id="GIY51836.1"/>
    </source>
</evidence>
<gene>
    <name evidence="1" type="ORF">CDAR_477301</name>
</gene>
<keyword evidence="2" id="KW-1185">Reference proteome</keyword>
<sequence>MCIKEVLLHYLPNFIFPERFCGQSKLNTFESKGWLGRENPVRQTWKWMLLKWLQQISWDLFMAMLINTNGVRPPIVNAFQFCGMLDCGSFTIVEKSLKYLLRHPITMYTMLDIWDKMGPECNNESTPRK</sequence>
<accession>A0AAV4U233</accession>
<name>A0AAV4U233_9ARAC</name>
<dbReference type="AlphaFoldDB" id="A0AAV4U233"/>
<dbReference type="Proteomes" id="UP001054837">
    <property type="component" value="Unassembled WGS sequence"/>
</dbReference>
<evidence type="ECO:0000313" key="2">
    <source>
        <dbReference type="Proteomes" id="UP001054837"/>
    </source>
</evidence>
<dbReference type="EMBL" id="BPLQ01010606">
    <property type="protein sequence ID" value="GIY51836.1"/>
    <property type="molecule type" value="Genomic_DNA"/>
</dbReference>
<proteinExistence type="predicted"/>
<reference evidence="1 2" key="1">
    <citation type="submission" date="2021-06" db="EMBL/GenBank/DDBJ databases">
        <title>Caerostris darwini draft genome.</title>
        <authorList>
            <person name="Kono N."/>
            <person name="Arakawa K."/>
        </authorList>
    </citation>
    <scope>NUCLEOTIDE SEQUENCE [LARGE SCALE GENOMIC DNA]</scope>
</reference>
<comment type="caution">
    <text evidence="1">The sequence shown here is derived from an EMBL/GenBank/DDBJ whole genome shotgun (WGS) entry which is preliminary data.</text>
</comment>
<organism evidence="1 2">
    <name type="scientific">Caerostris darwini</name>
    <dbReference type="NCBI Taxonomy" id="1538125"/>
    <lineage>
        <taxon>Eukaryota</taxon>
        <taxon>Metazoa</taxon>
        <taxon>Ecdysozoa</taxon>
        <taxon>Arthropoda</taxon>
        <taxon>Chelicerata</taxon>
        <taxon>Arachnida</taxon>
        <taxon>Araneae</taxon>
        <taxon>Araneomorphae</taxon>
        <taxon>Entelegynae</taxon>
        <taxon>Araneoidea</taxon>
        <taxon>Araneidae</taxon>
        <taxon>Caerostris</taxon>
    </lineage>
</organism>
<protein>
    <submittedName>
        <fullName evidence="1">Uncharacterized protein</fullName>
    </submittedName>
</protein>